<reference evidence="2" key="2">
    <citation type="submission" date="2012-06" db="EMBL/GenBank/DDBJ databases">
        <authorList>
            <person name="Yu Y."/>
            <person name="Currie J."/>
            <person name="Lomeli R."/>
            <person name="Angelova A."/>
            <person name="Collura K."/>
            <person name="Wissotski M."/>
            <person name="Campos D."/>
            <person name="Kudrna D."/>
            <person name="Golser W."/>
            <person name="Ashely E."/>
            <person name="Descour A."/>
            <person name="Fernandes J."/>
            <person name="Soderlund C."/>
            <person name="Walbot V."/>
        </authorList>
    </citation>
    <scope>NUCLEOTIDE SEQUENCE</scope>
    <source>
        <strain evidence="2">B73</strain>
    </source>
</reference>
<evidence type="ECO:0000256" key="1">
    <source>
        <dbReference type="SAM" id="MobiDB-lite"/>
    </source>
</evidence>
<accession>C0PIG6</accession>
<feature type="region of interest" description="Disordered" evidence="1">
    <location>
        <begin position="126"/>
        <end position="148"/>
    </location>
</feature>
<feature type="region of interest" description="Disordered" evidence="1">
    <location>
        <begin position="30"/>
        <end position="54"/>
    </location>
</feature>
<protein>
    <submittedName>
        <fullName evidence="2">Uncharacterized protein</fullName>
    </submittedName>
</protein>
<dbReference type="EMBL" id="BT068085">
    <property type="protein sequence ID" value="ACN34982.1"/>
    <property type="molecule type" value="mRNA"/>
</dbReference>
<reference evidence="2" key="1">
    <citation type="journal article" date="2009" name="PLoS Genet.">
        <title>Sequencing, mapping, and analysis of 27,455 maize full-length cDNAs.</title>
        <authorList>
            <person name="Soderlund C."/>
            <person name="Descour A."/>
            <person name="Kudrna D."/>
            <person name="Bomhoff M."/>
            <person name="Boyd L."/>
            <person name="Currie J."/>
            <person name="Angelova A."/>
            <person name="Collura K."/>
            <person name="Wissotski M."/>
            <person name="Ashley E."/>
            <person name="Morrow D."/>
            <person name="Fernandes J."/>
            <person name="Walbot V."/>
            <person name="Yu Y."/>
        </authorList>
    </citation>
    <scope>NUCLEOTIDE SEQUENCE</scope>
    <source>
        <strain evidence="2">B73</strain>
    </source>
</reference>
<proteinExistence type="evidence at transcript level"/>
<dbReference type="AlphaFoldDB" id="C0PIG6"/>
<sequence length="148" mass="16351">MNNQLCDYAMLRKEYGARFISLTRRPISGRQKRTRLSAETGHIPGLEPGSQQRTTRHIDASLARHVVVPSLAHRPVVSAAGLATLSSETHVSRTHVCRVVRCGVSGALHSSENTAQSTLTVVRRLTSTKPQHEPKKTFFPPMPTLHLL</sequence>
<name>C0PIG6_MAIZE</name>
<evidence type="ECO:0000313" key="2">
    <source>
        <dbReference type="EMBL" id="ACN34982.1"/>
    </source>
</evidence>
<organism evidence="2">
    <name type="scientific">Zea mays</name>
    <name type="common">Maize</name>
    <dbReference type="NCBI Taxonomy" id="4577"/>
    <lineage>
        <taxon>Eukaryota</taxon>
        <taxon>Viridiplantae</taxon>
        <taxon>Streptophyta</taxon>
        <taxon>Embryophyta</taxon>
        <taxon>Tracheophyta</taxon>
        <taxon>Spermatophyta</taxon>
        <taxon>Magnoliopsida</taxon>
        <taxon>Liliopsida</taxon>
        <taxon>Poales</taxon>
        <taxon>Poaceae</taxon>
        <taxon>PACMAD clade</taxon>
        <taxon>Panicoideae</taxon>
        <taxon>Andropogonodae</taxon>
        <taxon>Andropogoneae</taxon>
        <taxon>Tripsacinae</taxon>
        <taxon>Zea</taxon>
    </lineage>
</organism>